<evidence type="ECO:0000256" key="8">
    <source>
        <dbReference type="ARBA" id="ARBA00023077"/>
    </source>
</evidence>
<evidence type="ECO:0000313" key="17">
    <source>
        <dbReference type="Proteomes" id="UP001595729"/>
    </source>
</evidence>
<gene>
    <name evidence="16" type="ORF">ACFOPI_00605</name>
</gene>
<dbReference type="EMBL" id="JBHRXX010000001">
    <property type="protein sequence ID" value="MFC3682070.1"/>
    <property type="molecule type" value="Genomic_DNA"/>
</dbReference>
<proteinExistence type="inferred from homology"/>
<dbReference type="Pfam" id="PF07660">
    <property type="entry name" value="STN"/>
    <property type="match status" value="1"/>
</dbReference>
<feature type="signal peptide" evidence="14">
    <location>
        <begin position="1"/>
        <end position="26"/>
    </location>
</feature>
<keyword evidence="5" id="KW-0410">Iron transport</keyword>
<evidence type="ECO:0000256" key="9">
    <source>
        <dbReference type="ARBA" id="ARBA00023136"/>
    </source>
</evidence>
<dbReference type="InterPro" id="IPR000531">
    <property type="entry name" value="Beta-barrel_TonB"/>
</dbReference>
<feature type="chain" id="PRO_5047027948" evidence="14">
    <location>
        <begin position="27"/>
        <end position="799"/>
    </location>
</feature>
<keyword evidence="10 16" id="KW-0675">Receptor</keyword>
<evidence type="ECO:0000256" key="12">
    <source>
        <dbReference type="PROSITE-ProRule" id="PRU01360"/>
    </source>
</evidence>
<dbReference type="InterPro" id="IPR036942">
    <property type="entry name" value="Beta-barrel_TonB_sf"/>
</dbReference>
<comment type="similarity">
    <text evidence="2 12 13">Belongs to the TonB-dependent receptor family.</text>
</comment>
<dbReference type="InterPro" id="IPR037066">
    <property type="entry name" value="Plug_dom_sf"/>
</dbReference>
<dbReference type="InterPro" id="IPR011662">
    <property type="entry name" value="Secretin/TonB_short_N"/>
</dbReference>
<sequence>MHRFTPRPAPLALALSLVFASGALWAQGASLAPDAAPIPISLPAQPLGEALNAWARQAGAQLVVQQSLVAGKTAPAVAGPLTARQALDRLLAGSGLTATVDGKAVSIQPAAPRAPSSDAALPEVRVTAKAIGPASPLGYLSKRSSTGALGDKKLLDTPFSVATVDSDDIAERGAKSIGQIFAKDAAVSTPTNSFATDWWGTQIRGLPVRNTYIDDIPMLLYWGGDFPTEITESVTALKGLTGFTYGFGEPGGALSYQLKRPKADNETMVQLGYRNPGLASVHLDTSRRLSEDTALRANVATENGTAYNAAKIDRTVASLALDQALSSSVQWRSTLAYEDSRNQAEPIQLYLEAYDHVGSGGQLPAVTYDYDQLNVDNAYYETKTLLASTGIDWKIDDQWTLKTQLGFSRKDHRSNKAFANLLNRAGDYTGAMYNFAGQLDNVFSQAVLQGTVQAAGMKHELVAGAGVQASRDRWASEFYWSNDFDGNLYREQTYRSIRTPDFALLPVSSDTRQTYAFASDTLHFNERWQAIAGLRFTRYRIKDLDGDPAIDSAYRISNASPTLALIHKPDAHTSLYGSYVEGLEPGTRVSPPYANAGELLKATVSKQYEIGAKHEHGGVDYAAALFRVERANQIDALRGGERHLTQDGRLVYQGLELDGAYPLGKALSVGLSAVYLDATIDKVSIDNAALQGHAPSFAPRWQVAANVQYLVPAVRGLKLHGTARYAGASYTTDANTLQIPARTVVNAGFAYDFSVRGQALTLLGNVYNLFNKKYWAGGGWSAGNLGEARNVSLSLQARF</sequence>
<keyword evidence="5" id="KW-0406">Ion transport</keyword>
<evidence type="ECO:0000256" key="4">
    <source>
        <dbReference type="ARBA" id="ARBA00022452"/>
    </source>
</evidence>
<dbReference type="Gene3D" id="3.55.50.30">
    <property type="match status" value="1"/>
</dbReference>
<protein>
    <submittedName>
        <fullName evidence="16">TonB-dependent siderophore receptor</fullName>
    </submittedName>
</protein>
<dbReference type="Pfam" id="PF00593">
    <property type="entry name" value="TonB_dep_Rec_b-barrel"/>
    <property type="match status" value="1"/>
</dbReference>
<dbReference type="CDD" id="cd01347">
    <property type="entry name" value="ligand_gated_channel"/>
    <property type="match status" value="1"/>
</dbReference>
<keyword evidence="4 12" id="KW-1134">Transmembrane beta strand</keyword>
<dbReference type="PANTHER" id="PTHR32552:SF82">
    <property type="entry name" value="FCUA PROTEIN"/>
    <property type="match status" value="1"/>
</dbReference>
<comment type="subcellular location">
    <subcellularLocation>
        <location evidence="1 12">Cell outer membrane</location>
        <topology evidence="1 12">Multi-pass membrane protein</topology>
    </subcellularLocation>
</comment>
<evidence type="ECO:0000256" key="10">
    <source>
        <dbReference type="ARBA" id="ARBA00023170"/>
    </source>
</evidence>
<keyword evidence="3 12" id="KW-0813">Transport</keyword>
<evidence type="ECO:0000313" key="16">
    <source>
        <dbReference type="EMBL" id="MFC3682070.1"/>
    </source>
</evidence>
<keyword evidence="8 13" id="KW-0798">TonB box</keyword>
<keyword evidence="17" id="KW-1185">Reference proteome</keyword>
<evidence type="ECO:0000256" key="5">
    <source>
        <dbReference type="ARBA" id="ARBA00022496"/>
    </source>
</evidence>
<evidence type="ECO:0000256" key="1">
    <source>
        <dbReference type="ARBA" id="ARBA00004571"/>
    </source>
</evidence>
<evidence type="ECO:0000256" key="13">
    <source>
        <dbReference type="RuleBase" id="RU003357"/>
    </source>
</evidence>
<dbReference type="Pfam" id="PF07715">
    <property type="entry name" value="Plug"/>
    <property type="match status" value="1"/>
</dbReference>
<dbReference type="InterPro" id="IPR039426">
    <property type="entry name" value="TonB-dep_rcpt-like"/>
</dbReference>
<dbReference type="Gene3D" id="2.40.170.20">
    <property type="entry name" value="TonB-dependent receptor, beta-barrel domain"/>
    <property type="match status" value="1"/>
</dbReference>
<evidence type="ECO:0000259" key="15">
    <source>
        <dbReference type="SMART" id="SM00965"/>
    </source>
</evidence>
<evidence type="ECO:0000256" key="6">
    <source>
        <dbReference type="ARBA" id="ARBA00022692"/>
    </source>
</evidence>
<dbReference type="PANTHER" id="PTHR32552">
    <property type="entry name" value="FERRICHROME IRON RECEPTOR-RELATED"/>
    <property type="match status" value="1"/>
</dbReference>
<evidence type="ECO:0000256" key="3">
    <source>
        <dbReference type="ARBA" id="ARBA00022448"/>
    </source>
</evidence>
<dbReference type="NCBIfam" id="TIGR01783">
    <property type="entry name" value="TonB-siderophor"/>
    <property type="match status" value="1"/>
</dbReference>
<dbReference type="RefSeq" id="WP_382169727.1">
    <property type="nucleotide sequence ID" value="NZ_JBHRXX010000001.1"/>
</dbReference>
<dbReference type="SUPFAM" id="SSF56935">
    <property type="entry name" value="Porins"/>
    <property type="match status" value="1"/>
</dbReference>
<dbReference type="Gene3D" id="2.170.130.10">
    <property type="entry name" value="TonB-dependent receptor, plug domain"/>
    <property type="match status" value="1"/>
</dbReference>
<evidence type="ECO:0000256" key="14">
    <source>
        <dbReference type="SAM" id="SignalP"/>
    </source>
</evidence>
<dbReference type="PROSITE" id="PS52016">
    <property type="entry name" value="TONB_DEPENDENT_REC_3"/>
    <property type="match status" value="1"/>
</dbReference>
<keyword evidence="6 12" id="KW-0812">Transmembrane</keyword>
<keyword evidence="9 12" id="KW-0472">Membrane</keyword>
<keyword evidence="11 12" id="KW-0998">Cell outer membrane</keyword>
<reference evidence="17" key="1">
    <citation type="journal article" date="2019" name="Int. J. Syst. Evol. Microbiol.">
        <title>The Global Catalogue of Microorganisms (GCM) 10K type strain sequencing project: providing services to taxonomists for standard genome sequencing and annotation.</title>
        <authorList>
            <consortium name="The Broad Institute Genomics Platform"/>
            <consortium name="The Broad Institute Genome Sequencing Center for Infectious Disease"/>
            <person name="Wu L."/>
            <person name="Ma J."/>
        </authorList>
    </citation>
    <scope>NUCLEOTIDE SEQUENCE [LARGE SCALE GENOMIC DNA]</scope>
    <source>
        <strain evidence="17">KCTC 42501</strain>
    </source>
</reference>
<keyword evidence="14" id="KW-0732">Signal</keyword>
<keyword evidence="7" id="KW-0408">Iron</keyword>
<comment type="caution">
    <text evidence="16">The sequence shown here is derived from an EMBL/GenBank/DDBJ whole genome shotgun (WGS) entry which is preliminary data.</text>
</comment>
<evidence type="ECO:0000256" key="7">
    <source>
        <dbReference type="ARBA" id="ARBA00023004"/>
    </source>
</evidence>
<evidence type="ECO:0000256" key="2">
    <source>
        <dbReference type="ARBA" id="ARBA00009810"/>
    </source>
</evidence>
<dbReference type="InterPro" id="IPR010105">
    <property type="entry name" value="TonB_sidphr_rcpt"/>
</dbReference>
<name>A0ABV7VX37_9BURK</name>
<organism evidence="16 17">
    <name type="scientific">Hydrogenophaga luteola</name>
    <dbReference type="NCBI Taxonomy" id="1591122"/>
    <lineage>
        <taxon>Bacteria</taxon>
        <taxon>Pseudomonadati</taxon>
        <taxon>Pseudomonadota</taxon>
        <taxon>Betaproteobacteria</taxon>
        <taxon>Burkholderiales</taxon>
        <taxon>Comamonadaceae</taxon>
        <taxon>Hydrogenophaga</taxon>
    </lineage>
</organism>
<dbReference type="SMART" id="SM00965">
    <property type="entry name" value="STN"/>
    <property type="match status" value="1"/>
</dbReference>
<accession>A0ABV7VX37</accession>
<evidence type="ECO:0000256" key="11">
    <source>
        <dbReference type="ARBA" id="ARBA00023237"/>
    </source>
</evidence>
<dbReference type="Proteomes" id="UP001595729">
    <property type="component" value="Unassembled WGS sequence"/>
</dbReference>
<dbReference type="InterPro" id="IPR012910">
    <property type="entry name" value="Plug_dom"/>
</dbReference>
<feature type="domain" description="Secretin/TonB short N-terminal" evidence="15">
    <location>
        <begin position="60"/>
        <end position="110"/>
    </location>
</feature>